<dbReference type="Pfam" id="PF06985">
    <property type="entry name" value="HET"/>
    <property type="match status" value="1"/>
</dbReference>
<protein>
    <submittedName>
        <fullName evidence="2">HET-domain-containing protein</fullName>
    </submittedName>
</protein>
<evidence type="ECO:0000313" key="3">
    <source>
        <dbReference type="Proteomes" id="UP000800200"/>
    </source>
</evidence>
<dbReference type="Proteomes" id="UP000800200">
    <property type="component" value="Unassembled WGS sequence"/>
</dbReference>
<dbReference type="AlphaFoldDB" id="A0A6A6DKS2"/>
<dbReference type="EMBL" id="ML994663">
    <property type="protein sequence ID" value="KAF2179715.1"/>
    <property type="molecule type" value="Genomic_DNA"/>
</dbReference>
<dbReference type="PANTHER" id="PTHR33112:SF9">
    <property type="entry name" value="HETEROKARYON INCOMPATIBILITY DOMAIN-CONTAINING PROTEIN"/>
    <property type="match status" value="1"/>
</dbReference>
<gene>
    <name evidence="2" type="ORF">K469DRAFT_640846</name>
</gene>
<keyword evidence="3" id="KW-1185">Reference proteome</keyword>
<organism evidence="2 3">
    <name type="scientific">Zopfia rhizophila CBS 207.26</name>
    <dbReference type="NCBI Taxonomy" id="1314779"/>
    <lineage>
        <taxon>Eukaryota</taxon>
        <taxon>Fungi</taxon>
        <taxon>Dikarya</taxon>
        <taxon>Ascomycota</taxon>
        <taxon>Pezizomycotina</taxon>
        <taxon>Dothideomycetes</taxon>
        <taxon>Dothideomycetes incertae sedis</taxon>
        <taxon>Zopfiaceae</taxon>
        <taxon>Zopfia</taxon>
    </lineage>
</organism>
<evidence type="ECO:0000313" key="2">
    <source>
        <dbReference type="EMBL" id="KAF2179715.1"/>
    </source>
</evidence>
<evidence type="ECO:0000259" key="1">
    <source>
        <dbReference type="Pfam" id="PF06985"/>
    </source>
</evidence>
<proteinExistence type="predicted"/>
<reference evidence="2" key="1">
    <citation type="journal article" date="2020" name="Stud. Mycol.">
        <title>101 Dothideomycetes genomes: a test case for predicting lifestyles and emergence of pathogens.</title>
        <authorList>
            <person name="Haridas S."/>
            <person name="Albert R."/>
            <person name="Binder M."/>
            <person name="Bloem J."/>
            <person name="Labutti K."/>
            <person name="Salamov A."/>
            <person name="Andreopoulos B."/>
            <person name="Baker S."/>
            <person name="Barry K."/>
            <person name="Bills G."/>
            <person name="Bluhm B."/>
            <person name="Cannon C."/>
            <person name="Castanera R."/>
            <person name="Culley D."/>
            <person name="Daum C."/>
            <person name="Ezra D."/>
            <person name="Gonzalez J."/>
            <person name="Henrissat B."/>
            <person name="Kuo A."/>
            <person name="Liang C."/>
            <person name="Lipzen A."/>
            <person name="Lutzoni F."/>
            <person name="Magnuson J."/>
            <person name="Mondo S."/>
            <person name="Nolan M."/>
            <person name="Ohm R."/>
            <person name="Pangilinan J."/>
            <person name="Park H.-J."/>
            <person name="Ramirez L."/>
            <person name="Alfaro M."/>
            <person name="Sun H."/>
            <person name="Tritt A."/>
            <person name="Yoshinaga Y."/>
            <person name="Zwiers L.-H."/>
            <person name="Turgeon B."/>
            <person name="Goodwin S."/>
            <person name="Spatafora J."/>
            <person name="Crous P."/>
            <person name="Grigoriev I."/>
        </authorList>
    </citation>
    <scope>NUCLEOTIDE SEQUENCE</scope>
    <source>
        <strain evidence="2">CBS 207.26</strain>
    </source>
</reference>
<feature type="domain" description="Heterokaryon incompatibility" evidence="1">
    <location>
        <begin position="186"/>
        <end position="347"/>
    </location>
</feature>
<dbReference type="InterPro" id="IPR010730">
    <property type="entry name" value="HET"/>
</dbReference>
<sequence>MSTSHDIPAITIENPSFHFDESYKCPYQDRSWHQKVTVKQLAESATKGCPVCFVVHCILIGRFSEHMPDHVVMRHTNLFDAQFSVWSQSNRTLSRPILLFVQPFATPSPVELCRFFTSIVQAPRMTPFQSTASSASLETAMNWLQQCTRSHSLCGSSANRPLPTRVLNVDQSSVFLYESKGEPARYACLSHCWGPPQGAKMLRTTKDTLAQFKKDIPWQQLPINFQHAISFARRLGLVWIWIDALCIVQDDPLDWEKEAAQMASIYQNSYVTLGATKSSHADGGFFTTEHDRLHAATKTPAKLVLNEFTTPIYAEELFEHVTLFPGFTQHHKHTPFPLLQRAWVYQERLLSPRFLHFTPYELNWECREINECECGTASEEASFRAPKARFTHALTQLRTLDGSKSVELDSTVPDSWRTIVKQYTTLDMTYSKDVFPALAGLSKEWQAVTGDEYLAGLWKSTFIRDMLWEIDGSQGEPQRPIPWRAPSWSWASISHVGVTWDPGSIVSRERADIVEVKCTTKGLARTGELSSAYLILSARVITGRVFYPERVVDSRYPSSISLPMNNGSYTTSGGFLADVSIWEDGPSYVEPHSYVHVAMIADMRSDAETPLIPDSRYFLVLKKRSGDSETYERIGLLRVYSLGASVPNEAYEAAKYIEDQEEDSDDDYARAQTIGAKMTESLFQEFDSRLKTRITIV</sequence>
<dbReference type="OrthoDB" id="3486565at2759"/>
<accession>A0A6A6DKS2</accession>
<name>A0A6A6DKS2_9PEZI</name>
<dbReference type="PANTHER" id="PTHR33112">
    <property type="entry name" value="DOMAIN PROTEIN, PUTATIVE-RELATED"/>
    <property type="match status" value="1"/>
</dbReference>